<gene>
    <name evidence="9" type="ORF">CDL12_09118</name>
</gene>
<keyword evidence="4 8" id="KW-0812">Transmembrane</keyword>
<dbReference type="OrthoDB" id="416834at2759"/>
<sequence length="366" mass="41753">MKQRKNPLIISAAEDDSNKKFSSKNPKQKNSAPALHKIFLICLVTRIINSLLVQTYFNPDEHWQALEVAHRIAFGYGHLTWEWKKGIRSYLHPVLFAALYKVLAFLRLDSPWFMIRAPRMLQSIFAAIGDLYLYKFTRVLFGDIAAKWTLFAQLTNWFMFFCITRTLSNSLETVLTLVSLYHWPCLRASSKGVPSGSRKWALAVAAVACAIRPTSAITWIYIGFLELFTARDKLKLVLLEVLPIGGLVLGLTFLLDHQLYGSWVIVPLNFLKFNFLSSGGDYYGTHPWHWYMTQGFTVMLLTYIPFSVAGIIACKDWKLAGLIVWVLGIYSLLGHKEFRLKYQVCSSGASDSTDVLWIFVSQPKTM</sequence>
<comment type="caution">
    <text evidence="9">The sequence shown here is derived from an EMBL/GenBank/DDBJ whole genome shotgun (WGS) entry which is preliminary data.</text>
</comment>
<keyword evidence="6 8" id="KW-1133">Transmembrane helix</keyword>
<dbReference type="EC" id="2.4.1.-" evidence="8"/>
<evidence type="ECO:0000256" key="2">
    <source>
        <dbReference type="ARBA" id="ARBA00022676"/>
    </source>
</evidence>
<evidence type="ECO:0000256" key="1">
    <source>
        <dbReference type="ARBA" id="ARBA00004477"/>
    </source>
</evidence>
<evidence type="ECO:0000313" key="9">
    <source>
        <dbReference type="EMBL" id="PIN18223.1"/>
    </source>
</evidence>
<feature type="transmembrane region" description="Helical" evidence="8">
    <location>
        <begin position="236"/>
        <end position="254"/>
    </location>
</feature>
<dbReference type="AlphaFoldDB" id="A0A2G9HLB4"/>
<feature type="transmembrane region" description="Helical" evidence="8">
    <location>
        <begin position="317"/>
        <end position="333"/>
    </location>
</feature>
<evidence type="ECO:0000256" key="5">
    <source>
        <dbReference type="ARBA" id="ARBA00022824"/>
    </source>
</evidence>
<name>A0A2G9HLB4_9LAMI</name>
<protein>
    <recommendedName>
        <fullName evidence="8">Mannosyltransferase</fullName>
        <ecNumber evidence="8">2.4.1.-</ecNumber>
    </recommendedName>
</protein>
<dbReference type="STRING" id="429701.A0A2G9HLB4"/>
<dbReference type="PANTHER" id="PTHR22760:SF4">
    <property type="entry name" value="GPI MANNOSYLTRANSFERASE 3"/>
    <property type="match status" value="1"/>
</dbReference>
<dbReference type="GO" id="GO:0000026">
    <property type="term" value="F:alpha-1,2-mannosyltransferase activity"/>
    <property type="evidence" value="ECO:0007669"/>
    <property type="project" value="TreeGrafter"/>
</dbReference>
<evidence type="ECO:0000256" key="4">
    <source>
        <dbReference type="ARBA" id="ARBA00022692"/>
    </source>
</evidence>
<dbReference type="GO" id="GO:0005789">
    <property type="term" value="C:endoplasmic reticulum membrane"/>
    <property type="evidence" value="ECO:0007669"/>
    <property type="project" value="UniProtKB-SubCell"/>
</dbReference>
<evidence type="ECO:0000256" key="8">
    <source>
        <dbReference type="RuleBase" id="RU363075"/>
    </source>
</evidence>
<feature type="transmembrane region" description="Helical" evidence="8">
    <location>
        <begin position="200"/>
        <end position="224"/>
    </location>
</feature>
<keyword evidence="2 8" id="KW-0328">Glycosyltransferase</keyword>
<accession>A0A2G9HLB4</accession>
<dbReference type="Proteomes" id="UP000231279">
    <property type="component" value="Unassembled WGS sequence"/>
</dbReference>
<comment type="similarity">
    <text evidence="8">Belongs to the glycosyltransferase 22 family.</text>
</comment>
<evidence type="ECO:0000313" key="10">
    <source>
        <dbReference type="Proteomes" id="UP000231279"/>
    </source>
</evidence>
<comment type="subcellular location">
    <subcellularLocation>
        <location evidence="1 8">Endoplasmic reticulum membrane</location>
        <topology evidence="1 8">Multi-pass membrane protein</topology>
    </subcellularLocation>
</comment>
<feature type="transmembrane region" description="Helical" evidence="8">
    <location>
        <begin position="288"/>
        <end position="311"/>
    </location>
</feature>
<dbReference type="EMBL" id="NKXS01001501">
    <property type="protein sequence ID" value="PIN18223.1"/>
    <property type="molecule type" value="Genomic_DNA"/>
</dbReference>
<organism evidence="9 10">
    <name type="scientific">Handroanthus impetiginosus</name>
    <dbReference type="NCBI Taxonomy" id="429701"/>
    <lineage>
        <taxon>Eukaryota</taxon>
        <taxon>Viridiplantae</taxon>
        <taxon>Streptophyta</taxon>
        <taxon>Embryophyta</taxon>
        <taxon>Tracheophyta</taxon>
        <taxon>Spermatophyta</taxon>
        <taxon>Magnoliopsida</taxon>
        <taxon>eudicotyledons</taxon>
        <taxon>Gunneridae</taxon>
        <taxon>Pentapetalae</taxon>
        <taxon>asterids</taxon>
        <taxon>lamiids</taxon>
        <taxon>Lamiales</taxon>
        <taxon>Bignoniaceae</taxon>
        <taxon>Crescentiina</taxon>
        <taxon>Tabebuia alliance</taxon>
        <taxon>Handroanthus</taxon>
    </lineage>
</organism>
<evidence type="ECO:0000256" key="6">
    <source>
        <dbReference type="ARBA" id="ARBA00022989"/>
    </source>
</evidence>
<keyword evidence="7 8" id="KW-0472">Membrane</keyword>
<dbReference type="InterPro" id="IPR005599">
    <property type="entry name" value="GPI_mannosylTrfase"/>
</dbReference>
<evidence type="ECO:0000256" key="3">
    <source>
        <dbReference type="ARBA" id="ARBA00022679"/>
    </source>
</evidence>
<dbReference type="GO" id="GO:0006506">
    <property type="term" value="P:GPI anchor biosynthetic process"/>
    <property type="evidence" value="ECO:0007669"/>
    <property type="project" value="TreeGrafter"/>
</dbReference>
<keyword evidence="3 9" id="KW-0808">Transferase</keyword>
<dbReference type="PANTHER" id="PTHR22760">
    <property type="entry name" value="GLYCOSYLTRANSFERASE"/>
    <property type="match status" value="1"/>
</dbReference>
<dbReference type="Pfam" id="PF03901">
    <property type="entry name" value="Glyco_transf_22"/>
    <property type="match status" value="1"/>
</dbReference>
<reference evidence="10" key="1">
    <citation type="journal article" date="2018" name="Gigascience">
        <title>Genome assembly of the Pink Ipe (Handroanthus impetiginosus, Bignoniaceae), a highly valued, ecologically keystone Neotropical timber forest tree.</title>
        <authorList>
            <person name="Silva-Junior O.B."/>
            <person name="Grattapaglia D."/>
            <person name="Novaes E."/>
            <person name="Collevatti R.G."/>
        </authorList>
    </citation>
    <scope>NUCLEOTIDE SEQUENCE [LARGE SCALE GENOMIC DNA]</scope>
    <source>
        <strain evidence="10">cv. UFG-1</strain>
    </source>
</reference>
<keyword evidence="10" id="KW-1185">Reference proteome</keyword>
<evidence type="ECO:0000256" key="7">
    <source>
        <dbReference type="ARBA" id="ARBA00023136"/>
    </source>
</evidence>
<proteinExistence type="inferred from homology"/>
<comment type="caution">
    <text evidence="8">Lacks conserved residue(s) required for the propagation of feature annotation.</text>
</comment>
<keyword evidence="5 8" id="KW-0256">Endoplasmic reticulum</keyword>